<reference evidence="8" key="1">
    <citation type="submission" date="2016-12" db="EMBL/GenBank/DDBJ databases">
        <authorList>
            <person name="Herbold C."/>
        </authorList>
    </citation>
    <scope>NUCLEOTIDE SEQUENCE [LARGE SCALE GENOMIC DNA]</scope>
</reference>
<gene>
    <name evidence="7" type="ORF">NSIN_20513</name>
</gene>
<accession>A0A2H1EG46</accession>
<dbReference type="GO" id="GO:0000166">
    <property type="term" value="F:nucleotide binding"/>
    <property type="evidence" value="ECO:0007669"/>
    <property type="project" value="UniProtKB-KW"/>
</dbReference>
<dbReference type="Proteomes" id="UP000232412">
    <property type="component" value="Unassembled WGS sequence"/>
</dbReference>
<dbReference type="PANTHER" id="PTHR21340">
    <property type="entry name" value="DIADENOSINE 5,5-P1,P4-TETRAPHOSPHATE PYROPHOSPHOHYDROLASE MUTT"/>
    <property type="match status" value="1"/>
</dbReference>
<dbReference type="InterPro" id="IPR020084">
    <property type="entry name" value="NUDIX_hydrolase_CS"/>
</dbReference>
<dbReference type="AlphaFoldDB" id="A0A2H1EG46"/>
<evidence type="ECO:0000256" key="5">
    <source>
        <dbReference type="ARBA" id="ARBA00032644"/>
    </source>
</evidence>
<evidence type="ECO:0000256" key="3">
    <source>
        <dbReference type="ARBA" id="ARBA00022741"/>
    </source>
</evidence>
<keyword evidence="3" id="KW-0547">Nucleotide-binding</keyword>
<feature type="domain" description="Nudix hydrolase" evidence="6">
    <location>
        <begin position="2"/>
        <end position="133"/>
    </location>
</feature>
<sequence length="134" mass="15559">MLEERSAGAIIYRQSPQGKMYLLLNYPSGHWDFVKGNIEKGEALRETVLREAREETGITDITFVDGFEDKVEYHYQRDGQVIHKEVAFFLATTNTDKITLSFEHQDYTWLGFDEALAKLTYKTAQNVFKKVKDL</sequence>
<comment type="similarity">
    <text evidence="1">Belongs to the Nudix hydrolase family.</text>
</comment>
<dbReference type="GO" id="GO:0004081">
    <property type="term" value="F:bis(5'-nucleosyl)-tetraphosphatase (asymmetrical) activity"/>
    <property type="evidence" value="ECO:0007669"/>
    <property type="project" value="TreeGrafter"/>
</dbReference>
<dbReference type="OrthoDB" id="25379at2157"/>
<dbReference type="PROSITE" id="PS51462">
    <property type="entry name" value="NUDIX"/>
    <property type="match status" value="1"/>
</dbReference>
<dbReference type="GO" id="GO:0006167">
    <property type="term" value="P:AMP biosynthetic process"/>
    <property type="evidence" value="ECO:0007669"/>
    <property type="project" value="TreeGrafter"/>
</dbReference>
<evidence type="ECO:0000256" key="2">
    <source>
        <dbReference type="ARBA" id="ARBA00018911"/>
    </source>
</evidence>
<dbReference type="GO" id="GO:0006754">
    <property type="term" value="P:ATP biosynthetic process"/>
    <property type="evidence" value="ECO:0007669"/>
    <property type="project" value="TreeGrafter"/>
</dbReference>
<proteinExistence type="inferred from homology"/>
<evidence type="ECO:0000259" key="6">
    <source>
        <dbReference type="PROSITE" id="PS51462"/>
    </source>
</evidence>
<dbReference type="SUPFAM" id="SSF55811">
    <property type="entry name" value="Nudix"/>
    <property type="match status" value="1"/>
</dbReference>
<keyword evidence="8" id="KW-1185">Reference proteome</keyword>
<dbReference type="PROSITE" id="PS00893">
    <property type="entry name" value="NUDIX_BOX"/>
    <property type="match status" value="1"/>
</dbReference>
<dbReference type="Gene3D" id="3.90.79.10">
    <property type="entry name" value="Nucleoside Triphosphate Pyrophosphohydrolase"/>
    <property type="match status" value="1"/>
</dbReference>
<dbReference type="PANTHER" id="PTHR21340:SF0">
    <property type="entry name" value="BIS(5'-NUCLEOSYL)-TETRAPHOSPHATASE [ASYMMETRICAL]"/>
    <property type="match status" value="1"/>
</dbReference>
<dbReference type="InterPro" id="IPR051325">
    <property type="entry name" value="Nudix_hydrolase_domain"/>
</dbReference>
<dbReference type="RefSeq" id="WP_101009514.1">
    <property type="nucleotide sequence ID" value="NZ_FRFC01000003.1"/>
</dbReference>
<evidence type="ECO:0000313" key="8">
    <source>
        <dbReference type="Proteomes" id="UP000232412"/>
    </source>
</evidence>
<evidence type="ECO:0000256" key="4">
    <source>
        <dbReference type="ARBA" id="ARBA00022801"/>
    </source>
</evidence>
<dbReference type="InterPro" id="IPR015797">
    <property type="entry name" value="NUDIX_hydrolase-like_dom_sf"/>
</dbReference>
<dbReference type="EMBL" id="FRFC01000003">
    <property type="protein sequence ID" value="SHO45024.1"/>
    <property type="molecule type" value="Genomic_DNA"/>
</dbReference>
<keyword evidence="4 7" id="KW-0378">Hydrolase</keyword>
<name>A0A2H1EG46_9ARCH</name>
<protein>
    <recommendedName>
        <fullName evidence="2">Bis(5'-nucleosyl)-tetraphosphatase [asymmetrical]</fullName>
    </recommendedName>
    <alternativeName>
        <fullName evidence="5">Diadenosine 5',5'''-P1,P4-tetraphosphate asymmetrical hydrolase</fullName>
    </alternativeName>
</protein>
<dbReference type="InterPro" id="IPR003565">
    <property type="entry name" value="Tetra_PHTase"/>
</dbReference>
<dbReference type="InterPro" id="IPR000086">
    <property type="entry name" value="NUDIX_hydrolase_dom"/>
</dbReference>
<evidence type="ECO:0000313" key="7">
    <source>
        <dbReference type="EMBL" id="SHO45024.1"/>
    </source>
</evidence>
<dbReference type="CDD" id="cd03428">
    <property type="entry name" value="NUDIX_Ap4A_Nudt2"/>
    <property type="match status" value="1"/>
</dbReference>
<evidence type="ECO:0000256" key="1">
    <source>
        <dbReference type="ARBA" id="ARBA00005582"/>
    </source>
</evidence>
<organism evidence="7 8">
    <name type="scientific">Nitrosotalea sinensis</name>
    <dbReference type="NCBI Taxonomy" id="1499975"/>
    <lineage>
        <taxon>Archaea</taxon>
        <taxon>Nitrososphaerota</taxon>
        <taxon>Nitrososphaeria</taxon>
        <taxon>Nitrosotaleales</taxon>
        <taxon>Nitrosotaleaceae</taxon>
        <taxon>Nitrosotalea</taxon>
    </lineage>
</organism>
<dbReference type="Pfam" id="PF00293">
    <property type="entry name" value="NUDIX"/>
    <property type="match status" value="1"/>
</dbReference>